<keyword evidence="6" id="KW-1160">Virus entry into host cell</keyword>
<sequence length="260" mass="28957">GFKRLLRLTADDVVAMFGESALCTDAAKAYGDISKATEKFDYILCVSENPDYDYRRANIEAMRFRSEYVCMKEKRIVKVGGYRSWPYPASRFVHRHDGSPYGIGACEIALPTIRGLNTNEAQLEDGQQMAARPTTVVKDDETLEIDNIEPNGVIYTSGEITQLRGTHNPQATQVEIVRLTEELRRQFFSNVFLAMTNSNAGDKTVGEVDELVDEKLASIGPMISNLRSEFWSPMIDRVLDLLIEAEEIEAPGAGVAGADY</sequence>
<comment type="caution">
    <text evidence="7">The sequence shown here is derived from an EMBL/GenBank/DDBJ whole genome shotgun (WGS) entry which is preliminary data.</text>
</comment>
<protein>
    <submittedName>
        <fullName evidence="7">Uncharacterized protein</fullName>
    </submittedName>
</protein>
<evidence type="ECO:0000256" key="4">
    <source>
        <dbReference type="ARBA" id="ARBA00022844"/>
    </source>
</evidence>
<reference evidence="7" key="1">
    <citation type="journal article" date="2014" name="Front. Microbiol.">
        <title>High frequency of phylogenetically diverse reductive dehalogenase-homologous genes in deep subseafloor sedimentary metagenomes.</title>
        <authorList>
            <person name="Kawai M."/>
            <person name="Futagami T."/>
            <person name="Toyoda A."/>
            <person name="Takaki Y."/>
            <person name="Nishi S."/>
            <person name="Hori S."/>
            <person name="Arai W."/>
            <person name="Tsubouchi T."/>
            <person name="Morono Y."/>
            <person name="Uchiyama I."/>
            <person name="Ito T."/>
            <person name="Fujiyama A."/>
            <person name="Inagaki F."/>
            <person name="Takami H."/>
        </authorList>
    </citation>
    <scope>NUCLEOTIDE SEQUENCE</scope>
    <source>
        <strain evidence="7">Expedition CK06-06</strain>
    </source>
</reference>
<dbReference type="Pfam" id="PF12236">
    <property type="entry name" value="Head-tail_con"/>
    <property type="match status" value="1"/>
</dbReference>
<feature type="non-terminal residue" evidence="7">
    <location>
        <position position="1"/>
    </location>
</feature>
<dbReference type="GO" id="GO:0046718">
    <property type="term" value="P:symbiont entry into host cell"/>
    <property type="evidence" value="ECO:0007669"/>
    <property type="project" value="UniProtKB-KW"/>
</dbReference>
<evidence type="ECO:0000256" key="2">
    <source>
        <dbReference type="ARBA" id="ARBA00022595"/>
    </source>
</evidence>
<feature type="non-terminal residue" evidence="7">
    <location>
        <position position="260"/>
    </location>
</feature>
<keyword evidence="5" id="KW-0231">Viral genome packaging</keyword>
<evidence type="ECO:0000256" key="1">
    <source>
        <dbReference type="ARBA" id="ARBA00004328"/>
    </source>
</evidence>
<evidence type="ECO:0000256" key="6">
    <source>
        <dbReference type="ARBA" id="ARBA00023296"/>
    </source>
</evidence>
<name>X0X1M9_9ZZZZ</name>
<evidence type="ECO:0000256" key="5">
    <source>
        <dbReference type="ARBA" id="ARBA00023219"/>
    </source>
</evidence>
<comment type="subcellular location">
    <subcellularLocation>
        <location evidence="1">Virion</location>
    </subcellularLocation>
</comment>
<keyword evidence="3" id="KW-1188">Viral release from host cell</keyword>
<dbReference type="InterPro" id="IPR020991">
    <property type="entry name" value="Connector_podovirus"/>
</dbReference>
<proteinExistence type="predicted"/>
<dbReference type="EMBL" id="BARS01034144">
    <property type="protein sequence ID" value="GAG18911.1"/>
    <property type="molecule type" value="Genomic_DNA"/>
</dbReference>
<keyword evidence="4" id="KW-0946">Virion</keyword>
<keyword evidence="2" id="KW-1162">Viral penetration into host cytoplasm</keyword>
<organism evidence="7">
    <name type="scientific">marine sediment metagenome</name>
    <dbReference type="NCBI Taxonomy" id="412755"/>
    <lineage>
        <taxon>unclassified sequences</taxon>
        <taxon>metagenomes</taxon>
        <taxon>ecological metagenomes</taxon>
    </lineage>
</organism>
<gene>
    <name evidence="7" type="ORF">S01H1_52791</name>
</gene>
<accession>X0X1M9</accession>
<dbReference type="GO" id="GO:0044423">
    <property type="term" value="C:virion component"/>
    <property type="evidence" value="ECO:0007669"/>
    <property type="project" value="UniProtKB-KW"/>
</dbReference>
<evidence type="ECO:0000313" key="7">
    <source>
        <dbReference type="EMBL" id="GAG18911.1"/>
    </source>
</evidence>
<evidence type="ECO:0000256" key="3">
    <source>
        <dbReference type="ARBA" id="ARBA00022612"/>
    </source>
</evidence>
<dbReference type="AlphaFoldDB" id="X0X1M9"/>